<dbReference type="PROSITE" id="PS50082">
    <property type="entry name" value="WD_REPEATS_2"/>
    <property type="match status" value="1"/>
</dbReference>
<dbReference type="PANTHER" id="PTHR15859">
    <property type="entry name" value="SETA BINDING PROTEIN 1"/>
    <property type="match status" value="1"/>
</dbReference>
<evidence type="ECO:0000256" key="2">
    <source>
        <dbReference type="SAM" id="MobiDB-lite"/>
    </source>
</evidence>
<dbReference type="Pfam" id="PF02214">
    <property type="entry name" value="BTB_2"/>
    <property type="match status" value="1"/>
</dbReference>
<evidence type="ECO:0000313" key="5">
    <source>
        <dbReference type="Proteomes" id="UP000822476"/>
    </source>
</evidence>
<feature type="region of interest" description="Disordered" evidence="2">
    <location>
        <begin position="646"/>
        <end position="737"/>
    </location>
</feature>
<dbReference type="InterPro" id="IPR000210">
    <property type="entry name" value="BTB/POZ_dom"/>
</dbReference>
<dbReference type="InterPro" id="IPR003131">
    <property type="entry name" value="T1-type_BTB"/>
</dbReference>
<dbReference type="SMART" id="SM00320">
    <property type="entry name" value="WD40"/>
    <property type="match status" value="2"/>
</dbReference>
<reference evidence="4" key="1">
    <citation type="submission" date="2019-07" db="EMBL/GenBank/DDBJ databases">
        <title>Annotation for the trematode Paragonimus miyazaki's.</title>
        <authorList>
            <person name="Choi Y.-J."/>
        </authorList>
    </citation>
    <scope>NUCLEOTIDE SEQUENCE</scope>
    <source>
        <strain evidence="4">Japan</strain>
    </source>
</reference>
<accession>A0A8S9YDC0</accession>
<keyword evidence="5" id="KW-1185">Reference proteome</keyword>
<dbReference type="SUPFAM" id="SSF54695">
    <property type="entry name" value="POZ domain"/>
    <property type="match status" value="1"/>
</dbReference>
<dbReference type="InterPro" id="IPR036322">
    <property type="entry name" value="WD40_repeat_dom_sf"/>
</dbReference>
<organism evidence="4 5">
    <name type="scientific">Paragonimus skrjabini miyazakii</name>
    <dbReference type="NCBI Taxonomy" id="59628"/>
    <lineage>
        <taxon>Eukaryota</taxon>
        <taxon>Metazoa</taxon>
        <taxon>Spiralia</taxon>
        <taxon>Lophotrochozoa</taxon>
        <taxon>Platyhelminthes</taxon>
        <taxon>Trematoda</taxon>
        <taxon>Digenea</taxon>
        <taxon>Plagiorchiida</taxon>
        <taxon>Troglotremata</taxon>
        <taxon>Troglotrematidae</taxon>
        <taxon>Paragonimus</taxon>
    </lineage>
</organism>
<feature type="region of interest" description="Disordered" evidence="2">
    <location>
        <begin position="281"/>
        <end position="305"/>
    </location>
</feature>
<dbReference type="SMART" id="SM00225">
    <property type="entry name" value="BTB"/>
    <property type="match status" value="1"/>
</dbReference>
<dbReference type="SUPFAM" id="SSF50978">
    <property type="entry name" value="WD40 repeat-like"/>
    <property type="match status" value="1"/>
</dbReference>
<feature type="domain" description="BTB" evidence="3">
    <location>
        <begin position="11"/>
        <end position="80"/>
    </location>
</feature>
<feature type="compositionally biased region" description="Polar residues" evidence="2">
    <location>
        <begin position="702"/>
        <end position="737"/>
    </location>
</feature>
<dbReference type="GO" id="GO:0051260">
    <property type="term" value="P:protein homooligomerization"/>
    <property type="evidence" value="ECO:0007669"/>
    <property type="project" value="InterPro"/>
</dbReference>
<dbReference type="Proteomes" id="UP000822476">
    <property type="component" value="Unassembled WGS sequence"/>
</dbReference>
<dbReference type="InterPro" id="IPR015943">
    <property type="entry name" value="WD40/YVTN_repeat-like_dom_sf"/>
</dbReference>
<dbReference type="PANTHER" id="PTHR15859:SF1">
    <property type="entry name" value="BTB DOMAIN-CONTAINING PROTEIN"/>
    <property type="match status" value="1"/>
</dbReference>
<dbReference type="OrthoDB" id="6077599at2759"/>
<feature type="compositionally biased region" description="Polar residues" evidence="2">
    <location>
        <begin position="286"/>
        <end position="298"/>
    </location>
</feature>
<proteinExistence type="predicted"/>
<dbReference type="AlphaFoldDB" id="A0A8S9YDC0"/>
<feature type="region of interest" description="Disordered" evidence="2">
    <location>
        <begin position="618"/>
        <end position="637"/>
    </location>
</feature>
<feature type="repeat" description="WD" evidence="1">
    <location>
        <begin position="927"/>
        <end position="945"/>
    </location>
</feature>
<dbReference type="InterPro" id="IPR047876">
    <property type="entry name" value="SHKBP1/KCTD3"/>
</dbReference>
<comment type="caution">
    <text evidence="4">The sequence shown here is derived from an EMBL/GenBank/DDBJ whole genome shotgun (WGS) entry which is preliminary data.</text>
</comment>
<name>A0A8S9YDC0_9TREM</name>
<feature type="compositionally biased region" description="Low complexity" evidence="2">
    <location>
        <begin position="646"/>
        <end position="670"/>
    </location>
</feature>
<dbReference type="InterPro" id="IPR001680">
    <property type="entry name" value="WD40_rpt"/>
</dbReference>
<dbReference type="PROSITE" id="PS50097">
    <property type="entry name" value="BTB"/>
    <property type="match status" value="1"/>
</dbReference>
<dbReference type="Gene3D" id="3.30.710.10">
    <property type="entry name" value="Potassium Channel Kv1.1, Chain A"/>
    <property type="match status" value="1"/>
</dbReference>
<evidence type="ECO:0000313" key="4">
    <source>
        <dbReference type="EMBL" id="KAF7233153.1"/>
    </source>
</evidence>
<evidence type="ECO:0000259" key="3">
    <source>
        <dbReference type="PROSITE" id="PS50097"/>
    </source>
</evidence>
<gene>
    <name evidence="4" type="ORF">EG68_05414</name>
</gene>
<sequence>MEFKGSSSVSEIIHLNVGGKKFSTSRNTLLWDKSSFFSTLLSGRIPSCKDEEGAYFIDRDPTVFAFILNYLRTGELNLVGIDPGTLKNEAQFYGLDSLVKKLSLCDELFTGKCGNLLFHAYLPPPPLPGDEFIPRTECADPSDPTEILRGQPPLPASLSESFSPKTTSQNPVTLIACHQNLMAVVYKDFVGLFFLKDPTGWHLVWLSPRLHAPVDRIALTSKISHNLGTGNVVAATNTNASYPPSSSTAPVNHVTIPLASGLQSSQPITISLSTTTVTPVPSNLSATTTAGPSDGRTTSPPPLLPQSTVPNAHRATCVCMVAVALGSRIFLWCLYPSFASAASSGVASCGGVLGVCTTPTSYCVSPLTPVSSRSSGAQPGHYASLIRAKEPWASDLIGRYDLNGRAVDYIMFIDTHLVALSRRGLVGVRHVMTTTWQVWSTVPILSYSVAASELLLLGCANGRICSINIQKFPLRIVDNDLLVTEIYRDPLQDPITALSVHLMRTASPGRMEIAYGTLSGRVCLIVQYPENVGYSPQLLQTFTVHRAMVTRVVLSERHLISVCSEFNHVRTWAVTRFRGIISTQPGSTPIASFYLTTLDTNNSSGLIQSVVDAARRCTTKPSTHKPREVLRAHSNLTPLQTTVVAQSQLPSSGAQQQQQSRQPRTPHPQSFRFPHWRRHGSYSRSPGETLDYGVGADADPSRSATDTDASLVRRNTTSLPPTGRGQSTTLDHLGTGRQSEMSHVPIVSTIVCNSGLLVLPHTSWLHEDPGAVSTRTGLVASGLSEVTALSNECANRTQPSRHPTHLFGPLLGRCQTFHGVTDPDSPHTESRALLSHTRPASSTGHGQQISPTIQLHRHANDPGPYGEREDVLVFVQKLTPHAHQLFVRLAATGKRVCVIRSVDGCPISSFCVHEHDGCNRVGAHPRRYIFTGHTDGSIQVWDLTTALSSFKSTPGLTAASFTSDEHLNLGAFPVGTFSTLTAGPVTSNAYTVTPVGIISTSGCPVYMYAPQWPGGPTSRELIQMLEFCQLDTSSSATSLDLAAPSPGRLTPSESLSTIYSDLMSGGVGIL</sequence>
<keyword evidence="1" id="KW-0853">WD repeat</keyword>
<dbReference type="InterPro" id="IPR011333">
    <property type="entry name" value="SKP1/BTB/POZ_sf"/>
</dbReference>
<evidence type="ECO:0000256" key="1">
    <source>
        <dbReference type="PROSITE-ProRule" id="PRU00221"/>
    </source>
</evidence>
<dbReference type="EMBL" id="JTDE01021271">
    <property type="protein sequence ID" value="KAF7233153.1"/>
    <property type="molecule type" value="Genomic_DNA"/>
</dbReference>
<dbReference type="Gene3D" id="2.130.10.10">
    <property type="entry name" value="YVTN repeat-like/Quinoprotein amine dehydrogenase"/>
    <property type="match status" value="2"/>
</dbReference>
<protein>
    <recommendedName>
        <fullName evidence="3">BTB domain-containing protein</fullName>
    </recommendedName>
</protein>